<proteinExistence type="predicted"/>
<dbReference type="EMBL" id="CM023480">
    <property type="protein sequence ID" value="KAH7971135.1"/>
    <property type="molecule type" value="Genomic_DNA"/>
</dbReference>
<evidence type="ECO:0000313" key="1">
    <source>
        <dbReference type="EMBL" id="KAH7971135.1"/>
    </source>
</evidence>
<accession>A0ACB8DK71</accession>
<gene>
    <name evidence="1" type="ORF">HPB49_019342</name>
</gene>
<keyword evidence="2" id="KW-1185">Reference proteome</keyword>
<evidence type="ECO:0000313" key="2">
    <source>
        <dbReference type="Proteomes" id="UP000821865"/>
    </source>
</evidence>
<reference evidence="1" key="1">
    <citation type="submission" date="2020-05" db="EMBL/GenBank/DDBJ databases">
        <title>Large-scale comparative analyses of tick genomes elucidate their genetic diversity and vector capacities.</title>
        <authorList>
            <person name="Jia N."/>
            <person name="Wang J."/>
            <person name="Shi W."/>
            <person name="Du L."/>
            <person name="Sun Y."/>
            <person name="Zhan W."/>
            <person name="Jiang J."/>
            <person name="Wang Q."/>
            <person name="Zhang B."/>
            <person name="Ji P."/>
            <person name="Sakyi L.B."/>
            <person name="Cui X."/>
            <person name="Yuan T."/>
            <person name="Jiang B."/>
            <person name="Yang W."/>
            <person name="Lam T.T.-Y."/>
            <person name="Chang Q."/>
            <person name="Ding S."/>
            <person name="Wang X."/>
            <person name="Zhu J."/>
            <person name="Ruan X."/>
            <person name="Zhao L."/>
            <person name="Wei J."/>
            <person name="Que T."/>
            <person name="Du C."/>
            <person name="Cheng J."/>
            <person name="Dai P."/>
            <person name="Han X."/>
            <person name="Huang E."/>
            <person name="Gao Y."/>
            <person name="Liu J."/>
            <person name="Shao H."/>
            <person name="Ye R."/>
            <person name="Li L."/>
            <person name="Wei W."/>
            <person name="Wang X."/>
            <person name="Wang C."/>
            <person name="Yang T."/>
            <person name="Huo Q."/>
            <person name="Li W."/>
            <person name="Guo W."/>
            <person name="Chen H."/>
            <person name="Zhou L."/>
            <person name="Ni X."/>
            <person name="Tian J."/>
            <person name="Zhou Y."/>
            <person name="Sheng Y."/>
            <person name="Liu T."/>
            <person name="Pan Y."/>
            <person name="Xia L."/>
            <person name="Li J."/>
            <person name="Zhao F."/>
            <person name="Cao W."/>
        </authorList>
    </citation>
    <scope>NUCLEOTIDE SEQUENCE</scope>
    <source>
        <strain evidence="1">Dsil-2018</strain>
    </source>
</reference>
<comment type="caution">
    <text evidence="1">The sequence shown here is derived from an EMBL/GenBank/DDBJ whole genome shotgun (WGS) entry which is preliminary data.</text>
</comment>
<name>A0ACB8DK71_DERSI</name>
<sequence>MADQYWNRKGGPIFIYTTNEGSIEDHISSTGLMWEWARDFKALLVFPEHPFYTRSFAHGSFAAAEMTAYLTTEQALADYVDLVMWLKKNIKGAGNSRVAAFGGHHAAMLATWFRIKYPHTVSAALASSAPFKMFSQTTKCDTYYKAVTAIYKQTSKLCPNQVKRLWPILDGLGSTDDGRHKLGQKFHLCQRLSSSHFPAFRNWIRDSLIGVALVNYPYRSGQVPPHPVKVLCNRLRKSERNNSRLIDMAVEAIGFFRNATGKAACYAVPATPDNSAWLFQQCTEFALPLCGDGIVDMFYPAEWDNDKFDHKCRLLFGVKPKSTDSSGQWEGPTCAARRKFSSHDETGETDKTMSCFFLCSLTAPDEDFEMTSNGDLDPWSAYGIEAPPTRTTDYRAIRGGAHCVDLRFANDRWDPHSLRLTRRVAKRAFRRWLAS</sequence>
<dbReference type="Proteomes" id="UP000821865">
    <property type="component" value="Chromosome 11"/>
</dbReference>
<protein>
    <submittedName>
        <fullName evidence="1">Uncharacterized protein</fullName>
    </submittedName>
</protein>
<organism evidence="1 2">
    <name type="scientific">Dermacentor silvarum</name>
    <name type="common">Tick</name>
    <dbReference type="NCBI Taxonomy" id="543639"/>
    <lineage>
        <taxon>Eukaryota</taxon>
        <taxon>Metazoa</taxon>
        <taxon>Ecdysozoa</taxon>
        <taxon>Arthropoda</taxon>
        <taxon>Chelicerata</taxon>
        <taxon>Arachnida</taxon>
        <taxon>Acari</taxon>
        <taxon>Parasitiformes</taxon>
        <taxon>Ixodida</taxon>
        <taxon>Ixodoidea</taxon>
        <taxon>Ixodidae</taxon>
        <taxon>Rhipicephalinae</taxon>
        <taxon>Dermacentor</taxon>
    </lineage>
</organism>